<organism evidence="1 2">
    <name type="scientific">Rhododendron molle</name>
    <name type="common">Chinese azalea</name>
    <name type="synonym">Azalea mollis</name>
    <dbReference type="NCBI Taxonomy" id="49168"/>
    <lineage>
        <taxon>Eukaryota</taxon>
        <taxon>Viridiplantae</taxon>
        <taxon>Streptophyta</taxon>
        <taxon>Embryophyta</taxon>
        <taxon>Tracheophyta</taxon>
        <taxon>Spermatophyta</taxon>
        <taxon>Magnoliopsida</taxon>
        <taxon>eudicotyledons</taxon>
        <taxon>Gunneridae</taxon>
        <taxon>Pentapetalae</taxon>
        <taxon>asterids</taxon>
        <taxon>Ericales</taxon>
        <taxon>Ericaceae</taxon>
        <taxon>Ericoideae</taxon>
        <taxon>Rhodoreae</taxon>
        <taxon>Rhododendron</taxon>
    </lineage>
</organism>
<keyword evidence="2" id="KW-1185">Reference proteome</keyword>
<accession>A0ACC0P6U6</accession>
<comment type="caution">
    <text evidence="1">The sequence shown here is derived from an EMBL/GenBank/DDBJ whole genome shotgun (WGS) entry which is preliminary data.</text>
</comment>
<reference evidence="1" key="1">
    <citation type="submission" date="2022-02" db="EMBL/GenBank/DDBJ databases">
        <title>Plant Genome Project.</title>
        <authorList>
            <person name="Zhang R.-G."/>
        </authorList>
    </citation>
    <scope>NUCLEOTIDE SEQUENCE</scope>
    <source>
        <strain evidence="1">AT1</strain>
    </source>
</reference>
<protein>
    <submittedName>
        <fullName evidence="1">Uncharacterized protein</fullName>
    </submittedName>
</protein>
<evidence type="ECO:0000313" key="1">
    <source>
        <dbReference type="EMBL" id="KAI8560881.1"/>
    </source>
</evidence>
<evidence type="ECO:0000313" key="2">
    <source>
        <dbReference type="Proteomes" id="UP001062846"/>
    </source>
</evidence>
<gene>
    <name evidence="1" type="ORF">RHMOL_Rhmol04G0290500</name>
</gene>
<name>A0ACC0P6U6_RHOML</name>
<dbReference type="Proteomes" id="UP001062846">
    <property type="component" value="Chromosome 4"/>
</dbReference>
<sequence>MGELAYEALRRKLEVGNRMRYKVRNFFSPSNLLAFRIKMANRVNNINLLLDEICKEANNMGLRPAEQLKSDLVLPSERRPTIPFVYESRCVGRAGDVVVVRDMLLGSKDDLAVIAIVGMAGLGKTTLAQLVYNDKMVVDYFGDNKMWICVSDDFKVERLLNEMVQSLFREKVEMSNIEGIVRKLGEKLKGKKYLLVLDDV</sequence>
<proteinExistence type="predicted"/>
<dbReference type="EMBL" id="CM046391">
    <property type="protein sequence ID" value="KAI8560881.1"/>
    <property type="molecule type" value="Genomic_DNA"/>
</dbReference>